<dbReference type="PRINTS" id="PR00032">
    <property type="entry name" value="HTHARAC"/>
</dbReference>
<dbReference type="InterPro" id="IPR018060">
    <property type="entry name" value="HTH_AraC"/>
</dbReference>
<dbReference type="RefSeq" id="WP_144888196.1">
    <property type="nucleotide sequence ID" value="NZ_VLLE01000006.1"/>
</dbReference>
<keyword evidence="3" id="KW-0804">Transcription</keyword>
<dbReference type="PANTHER" id="PTHR47893">
    <property type="entry name" value="REGULATORY PROTEIN PCHR"/>
    <property type="match status" value="1"/>
</dbReference>
<dbReference type="GO" id="GO:0043565">
    <property type="term" value="F:sequence-specific DNA binding"/>
    <property type="evidence" value="ECO:0007669"/>
    <property type="project" value="InterPro"/>
</dbReference>
<comment type="caution">
    <text evidence="5">The sequence shown here is derived from an EMBL/GenBank/DDBJ whole genome shotgun (WGS) entry which is preliminary data.</text>
</comment>
<keyword evidence="1" id="KW-0805">Transcription regulation</keyword>
<evidence type="ECO:0000313" key="6">
    <source>
        <dbReference type="Proteomes" id="UP000316167"/>
    </source>
</evidence>
<gene>
    <name evidence="5" type="ORF">IQ13_3836</name>
</gene>
<dbReference type="InterPro" id="IPR009057">
    <property type="entry name" value="Homeodomain-like_sf"/>
</dbReference>
<dbReference type="GO" id="GO:0003700">
    <property type="term" value="F:DNA-binding transcription factor activity"/>
    <property type="evidence" value="ECO:0007669"/>
    <property type="project" value="InterPro"/>
</dbReference>
<dbReference type="Proteomes" id="UP000316167">
    <property type="component" value="Unassembled WGS sequence"/>
</dbReference>
<dbReference type="InterPro" id="IPR020449">
    <property type="entry name" value="Tscrpt_reg_AraC-type_HTH"/>
</dbReference>
<dbReference type="PROSITE" id="PS00041">
    <property type="entry name" value="HTH_ARAC_FAMILY_1"/>
    <property type="match status" value="1"/>
</dbReference>
<dbReference type="Pfam" id="PF12833">
    <property type="entry name" value="HTH_18"/>
    <property type="match status" value="1"/>
</dbReference>
<dbReference type="SUPFAM" id="SSF46689">
    <property type="entry name" value="Homeodomain-like"/>
    <property type="match status" value="1"/>
</dbReference>
<proteinExistence type="predicted"/>
<name>A0A562SDX2_9BACT</name>
<dbReference type="OrthoDB" id="1156172at2"/>
<dbReference type="SMART" id="SM00342">
    <property type="entry name" value="HTH_ARAC"/>
    <property type="match status" value="1"/>
</dbReference>
<reference evidence="5 6" key="1">
    <citation type="journal article" date="2015" name="Stand. Genomic Sci.">
        <title>Genomic Encyclopedia of Bacterial and Archaeal Type Strains, Phase III: the genomes of soil and plant-associated and newly described type strains.</title>
        <authorList>
            <person name="Whitman W.B."/>
            <person name="Woyke T."/>
            <person name="Klenk H.P."/>
            <person name="Zhou Y."/>
            <person name="Lilburn T.G."/>
            <person name="Beck B.J."/>
            <person name="De Vos P."/>
            <person name="Vandamme P."/>
            <person name="Eisen J.A."/>
            <person name="Garrity G."/>
            <person name="Hugenholtz P."/>
            <person name="Kyrpides N.C."/>
        </authorList>
    </citation>
    <scope>NUCLEOTIDE SEQUENCE [LARGE SCALE GENOMIC DNA]</scope>
    <source>
        <strain evidence="5 6">CGMCC 1.7271</strain>
    </source>
</reference>
<keyword evidence="2 5" id="KW-0238">DNA-binding</keyword>
<dbReference type="PROSITE" id="PS01124">
    <property type="entry name" value="HTH_ARAC_FAMILY_2"/>
    <property type="match status" value="1"/>
</dbReference>
<dbReference type="PANTHER" id="PTHR47893:SF1">
    <property type="entry name" value="REGULATORY PROTEIN PCHR"/>
    <property type="match status" value="1"/>
</dbReference>
<evidence type="ECO:0000256" key="2">
    <source>
        <dbReference type="ARBA" id="ARBA00023125"/>
    </source>
</evidence>
<evidence type="ECO:0000313" key="5">
    <source>
        <dbReference type="EMBL" id="TWI79432.1"/>
    </source>
</evidence>
<evidence type="ECO:0000256" key="1">
    <source>
        <dbReference type="ARBA" id="ARBA00023015"/>
    </source>
</evidence>
<dbReference type="AlphaFoldDB" id="A0A562SDX2"/>
<dbReference type="EMBL" id="VLLE01000006">
    <property type="protein sequence ID" value="TWI79432.1"/>
    <property type="molecule type" value="Genomic_DNA"/>
</dbReference>
<dbReference type="InterPro" id="IPR018062">
    <property type="entry name" value="HTH_AraC-typ_CS"/>
</dbReference>
<feature type="domain" description="HTH araC/xylS-type" evidence="4">
    <location>
        <begin position="232"/>
        <end position="328"/>
    </location>
</feature>
<accession>A0A562SDX2</accession>
<sequence length="328" mass="37760">MITLELQHTDYHALLQSFAAQLNCSLENNVLQIPPHFGKGFYKVVDLPNGLQALLSDIEYNTDVTYKRLKTEEYYCVLYFNDSALSEPLQFERNGKKHVDKSIRRSGISLVNSTHDMSFTVKAKTKARTINLLLPEQWINSHLNRFNELHLLMRFNQQQNSISYPEPFDAQNRILFDEVFETEEANPMQQMIVKNRIMLLLENFLSKVHRKMEENPDAGQRKVKPADLSKLMEIEAILVRDFGQPPPTIVTLAGLSNMSVSKLKSTFKKVYGTGIYEYYQKNRMLKAKAMLLTGKYNVKEVGTQLGYTNLSNFSLAFKKEFGLLPSEV</sequence>
<protein>
    <submittedName>
        <fullName evidence="5">AraC-like DNA-binding protein</fullName>
    </submittedName>
</protein>
<keyword evidence="6" id="KW-1185">Reference proteome</keyword>
<dbReference type="InterPro" id="IPR053142">
    <property type="entry name" value="PchR_regulatory_protein"/>
</dbReference>
<evidence type="ECO:0000256" key="3">
    <source>
        <dbReference type="ARBA" id="ARBA00023163"/>
    </source>
</evidence>
<dbReference type="Gene3D" id="1.10.10.60">
    <property type="entry name" value="Homeodomain-like"/>
    <property type="match status" value="2"/>
</dbReference>
<evidence type="ECO:0000259" key="4">
    <source>
        <dbReference type="PROSITE" id="PS01124"/>
    </source>
</evidence>
<organism evidence="5 6">
    <name type="scientific">Lacibacter cauensis</name>
    <dbReference type="NCBI Taxonomy" id="510947"/>
    <lineage>
        <taxon>Bacteria</taxon>
        <taxon>Pseudomonadati</taxon>
        <taxon>Bacteroidota</taxon>
        <taxon>Chitinophagia</taxon>
        <taxon>Chitinophagales</taxon>
        <taxon>Chitinophagaceae</taxon>
        <taxon>Lacibacter</taxon>
    </lineage>
</organism>